<gene>
    <name evidence="1" type="ORF">METZ01_LOCUS283492</name>
</gene>
<proteinExistence type="predicted"/>
<dbReference type="EMBL" id="UINC01084210">
    <property type="protein sequence ID" value="SVC30638.1"/>
    <property type="molecule type" value="Genomic_DNA"/>
</dbReference>
<organism evidence="1">
    <name type="scientific">marine metagenome</name>
    <dbReference type="NCBI Taxonomy" id="408172"/>
    <lineage>
        <taxon>unclassified sequences</taxon>
        <taxon>metagenomes</taxon>
        <taxon>ecological metagenomes</taxon>
    </lineage>
</organism>
<feature type="non-terminal residue" evidence="1">
    <location>
        <position position="1"/>
    </location>
</feature>
<sequence>VILSQATIVRKKLRHKLDITQLAVERRSSEDQLVMLSDRVPEEQAPTHSTT</sequence>
<accession>A0A382L0Z7</accession>
<name>A0A382L0Z7_9ZZZZ</name>
<dbReference type="AlphaFoldDB" id="A0A382L0Z7"/>
<evidence type="ECO:0000313" key="1">
    <source>
        <dbReference type="EMBL" id="SVC30638.1"/>
    </source>
</evidence>
<reference evidence="1" key="1">
    <citation type="submission" date="2018-05" db="EMBL/GenBank/DDBJ databases">
        <authorList>
            <person name="Lanie J.A."/>
            <person name="Ng W.-L."/>
            <person name="Kazmierczak K.M."/>
            <person name="Andrzejewski T.M."/>
            <person name="Davidsen T.M."/>
            <person name="Wayne K.J."/>
            <person name="Tettelin H."/>
            <person name="Glass J.I."/>
            <person name="Rusch D."/>
            <person name="Podicherti R."/>
            <person name="Tsui H.-C.T."/>
            <person name="Winkler M.E."/>
        </authorList>
    </citation>
    <scope>NUCLEOTIDE SEQUENCE</scope>
</reference>
<protein>
    <submittedName>
        <fullName evidence="1">Uncharacterized protein</fullName>
    </submittedName>
</protein>